<dbReference type="InterPro" id="IPR036237">
    <property type="entry name" value="Xyl_isomerase-like_sf"/>
</dbReference>
<dbReference type="EMBL" id="CP044548">
    <property type="protein sequence ID" value="QFQ29493.2"/>
    <property type="molecule type" value="Genomic_DNA"/>
</dbReference>
<dbReference type="InterPro" id="IPR050312">
    <property type="entry name" value="IolE/XylAMocC-like"/>
</dbReference>
<accession>A0A5P8FJW4</accession>
<dbReference type="PANTHER" id="PTHR12110:SF47">
    <property type="match status" value="1"/>
</dbReference>
<dbReference type="PANTHER" id="PTHR12110">
    <property type="entry name" value="HYDROXYPYRUVATE ISOMERASE"/>
    <property type="match status" value="1"/>
</dbReference>
<dbReference type="RefSeq" id="WP_123091277.1">
    <property type="nucleotide sequence ID" value="NZ_CP044548.2"/>
</dbReference>
<dbReference type="Pfam" id="PF01261">
    <property type="entry name" value="AP_endonuc_2"/>
    <property type="match status" value="1"/>
</dbReference>
<reference evidence="3 4" key="1">
    <citation type="submission" date="2019-09" db="EMBL/GenBank/DDBJ databases">
        <title>Complete Genome Sequence of Janibacter melonis M714 with both human health impact and industrial applications.</title>
        <authorList>
            <person name="Jin M."/>
            <person name="Zhao Q.R."/>
        </authorList>
    </citation>
    <scope>NUCLEOTIDE SEQUENCE [LARGE SCALE GENOMIC DNA]</scope>
    <source>
        <strain evidence="3 4">M714</strain>
    </source>
</reference>
<dbReference type="InterPro" id="IPR013022">
    <property type="entry name" value="Xyl_isomerase-like_TIM-brl"/>
</dbReference>
<evidence type="ECO:0000259" key="2">
    <source>
        <dbReference type="Pfam" id="PF01261"/>
    </source>
</evidence>
<name>A0A5P8FJW4_9MICO</name>
<dbReference type="KEGG" id="jme:EEW87_002815"/>
<evidence type="ECO:0000313" key="4">
    <source>
        <dbReference type="Proteomes" id="UP000271708"/>
    </source>
</evidence>
<dbReference type="Proteomes" id="UP000271708">
    <property type="component" value="Chromosome"/>
</dbReference>
<evidence type="ECO:0000313" key="3">
    <source>
        <dbReference type="EMBL" id="QFQ29493.2"/>
    </source>
</evidence>
<dbReference type="SUPFAM" id="SSF51658">
    <property type="entry name" value="Xylose isomerase-like"/>
    <property type="match status" value="1"/>
</dbReference>
<proteinExistence type="predicted"/>
<protein>
    <submittedName>
        <fullName evidence="3">TIM barrel protein</fullName>
    </submittedName>
</protein>
<keyword evidence="1" id="KW-0119">Carbohydrate metabolism</keyword>
<dbReference type="AlphaFoldDB" id="A0A5P8FJW4"/>
<sequence>MPRIPVALSSASVYPQTTSSAFETAARLGYDGVEVMVWTDPVSQQAAALRGLSEHHELPVVSVHAPTLLLTQRVWGPDAWTKVDRSIDLAHDVGAPVVVLHPPFRWQKEYARAFADGVAEREHDRDIVLAVENMYPWTARGRQVEAYLPHWDPVPQPYDHVTLDLSHTASAGSDALQMVRDLGARLSHLHLADGSGETIRDEHLVPGRGGQPCAEVLGELATSGFEGAVVLEVGTRRRPQSERESDLAESLRFAREHLGQLVG</sequence>
<feature type="domain" description="Xylose isomerase-like TIM barrel" evidence="2">
    <location>
        <begin position="22"/>
        <end position="256"/>
    </location>
</feature>
<evidence type="ECO:0000256" key="1">
    <source>
        <dbReference type="ARBA" id="ARBA00023277"/>
    </source>
</evidence>
<organism evidence="3 4">
    <name type="scientific">Janibacter melonis</name>
    <dbReference type="NCBI Taxonomy" id="262209"/>
    <lineage>
        <taxon>Bacteria</taxon>
        <taxon>Bacillati</taxon>
        <taxon>Actinomycetota</taxon>
        <taxon>Actinomycetes</taxon>
        <taxon>Micrococcales</taxon>
        <taxon>Intrasporangiaceae</taxon>
        <taxon>Janibacter</taxon>
    </lineage>
</organism>
<gene>
    <name evidence="3" type="ORF">EEW87_002815</name>
</gene>
<dbReference type="Gene3D" id="3.20.20.150">
    <property type="entry name" value="Divalent-metal-dependent TIM barrel enzymes"/>
    <property type="match status" value="1"/>
</dbReference>
<dbReference type="GeneID" id="59163377"/>